<reference evidence="1" key="1">
    <citation type="submission" date="2020-10" db="EMBL/GenBank/DDBJ databases">
        <title>Connecting structure to function with the recovery of over 1000 high-quality activated sludge metagenome-assembled genomes encoding full-length rRNA genes using long-read sequencing.</title>
        <authorList>
            <person name="Singleton C.M."/>
            <person name="Petriglieri F."/>
            <person name="Kristensen J.M."/>
            <person name="Kirkegaard R.H."/>
            <person name="Michaelsen T.Y."/>
            <person name="Andersen M.H."/>
            <person name="Karst S.M."/>
            <person name="Dueholm M.S."/>
            <person name="Nielsen P.H."/>
            <person name="Albertsen M."/>
        </authorList>
    </citation>
    <scope>NUCLEOTIDE SEQUENCE</scope>
    <source>
        <strain evidence="1">Hirt_18-Q3-R61-65_BATAC.395</strain>
    </source>
</reference>
<dbReference type="AlphaFoldDB" id="A0A9D7K371"/>
<name>A0A9D7K371_9PROT</name>
<gene>
    <name evidence="1" type="ORF">IPL58_05315</name>
</gene>
<organism evidence="1 2">
    <name type="scientific">Candidatus Proximibacter danicus</name>
    <dbReference type="NCBI Taxonomy" id="2954365"/>
    <lineage>
        <taxon>Bacteria</taxon>
        <taxon>Pseudomonadati</taxon>
        <taxon>Pseudomonadota</taxon>
        <taxon>Betaproteobacteria</taxon>
        <taxon>Candidatus Proximibacter</taxon>
    </lineage>
</organism>
<protein>
    <submittedName>
        <fullName evidence="1">Uncharacterized protein</fullName>
    </submittedName>
</protein>
<comment type="caution">
    <text evidence="1">The sequence shown here is derived from an EMBL/GenBank/DDBJ whole genome shotgun (WGS) entry which is preliminary data.</text>
</comment>
<sequence length="80" mass="8603">MIDENEVQRTLKHLQDLIADDDIRALSLWHEHGATLHACLGAAASHIEHELALYNFEAALVALNKAIASTADASATSVAQ</sequence>
<proteinExistence type="predicted"/>
<evidence type="ECO:0000313" key="1">
    <source>
        <dbReference type="EMBL" id="MBK8523581.1"/>
    </source>
</evidence>
<dbReference type="Proteomes" id="UP000886689">
    <property type="component" value="Unassembled WGS sequence"/>
</dbReference>
<evidence type="ECO:0000313" key="2">
    <source>
        <dbReference type="Proteomes" id="UP000886689"/>
    </source>
</evidence>
<dbReference type="EMBL" id="JADJUC010000004">
    <property type="protein sequence ID" value="MBK8523581.1"/>
    <property type="molecule type" value="Genomic_DNA"/>
</dbReference>
<accession>A0A9D7K371</accession>